<gene>
    <name evidence="2" type="ORF">MBLL_02924</name>
</gene>
<evidence type="ECO:0000313" key="2">
    <source>
        <dbReference type="EMBL" id="CAA2143644.1"/>
    </source>
</evidence>
<keyword evidence="1" id="KW-0472">Membrane</keyword>
<dbReference type="RefSeq" id="WP_339161997.1">
    <property type="nucleotide sequence ID" value="NZ_LR743511.1"/>
</dbReference>
<keyword evidence="1" id="KW-0812">Transmembrane</keyword>
<name>A0A679JZ47_9HYPH</name>
<reference evidence="2" key="1">
    <citation type="submission" date="2019-12" db="EMBL/GenBank/DDBJ databases">
        <authorList>
            <person name="Cremers G."/>
        </authorList>
    </citation>
    <scope>NUCLEOTIDE SEQUENCE</scope>
    <source>
        <strain evidence="2">Mbul2</strain>
    </source>
</reference>
<sequence length="132" mass="14258">MSAVAMPMMVMVTPAMVTRTPSVMAMTAPAVPPVTAPAMAVMSTPAMVSAMVVVVTAPAILDWDNARLRWLGQGNGRSKRCRLNDTRRDADDAEGECCGCEPTPRPLCECAKRHVSLHRLRRRGDPGAVIER</sequence>
<dbReference type="AlphaFoldDB" id="A0A679JZ47"/>
<organism evidence="2">
    <name type="scientific">Methylobacterium bullatum</name>
    <dbReference type="NCBI Taxonomy" id="570505"/>
    <lineage>
        <taxon>Bacteria</taxon>
        <taxon>Pseudomonadati</taxon>
        <taxon>Pseudomonadota</taxon>
        <taxon>Alphaproteobacteria</taxon>
        <taxon>Hyphomicrobiales</taxon>
        <taxon>Methylobacteriaceae</taxon>
        <taxon>Methylobacterium</taxon>
    </lineage>
</organism>
<feature type="transmembrane region" description="Helical" evidence="1">
    <location>
        <begin position="40"/>
        <end position="61"/>
    </location>
</feature>
<dbReference type="EMBL" id="LR743511">
    <property type="protein sequence ID" value="CAA2143644.1"/>
    <property type="molecule type" value="Genomic_DNA"/>
</dbReference>
<evidence type="ECO:0000256" key="1">
    <source>
        <dbReference type="SAM" id="Phobius"/>
    </source>
</evidence>
<accession>A0A679JZ47</accession>
<proteinExistence type="predicted"/>
<keyword evidence="1" id="KW-1133">Transmembrane helix</keyword>
<protein>
    <submittedName>
        <fullName evidence="2">Uncharacterized protein</fullName>
    </submittedName>
</protein>